<evidence type="ECO:0000256" key="1">
    <source>
        <dbReference type="ARBA" id="ARBA00004184"/>
    </source>
</evidence>
<comment type="caution">
    <text evidence="8">The sequence shown here is derived from an EMBL/GenBank/DDBJ whole genome shotgun (WGS) entry which is preliminary data.</text>
</comment>
<evidence type="ECO:0000259" key="7">
    <source>
        <dbReference type="PROSITE" id="PS51043"/>
    </source>
</evidence>
<dbReference type="GO" id="GO:0031210">
    <property type="term" value="F:phosphatidylcholine binding"/>
    <property type="evidence" value="ECO:0007669"/>
    <property type="project" value="TreeGrafter"/>
</dbReference>
<dbReference type="InterPro" id="IPR023393">
    <property type="entry name" value="START-like_dom_sf"/>
</dbReference>
<dbReference type="Gene3D" id="3.30.530.20">
    <property type="match status" value="1"/>
</dbReference>
<dbReference type="InterPro" id="IPR023214">
    <property type="entry name" value="HAD_sf"/>
</dbReference>
<dbReference type="InterPro" id="IPR055261">
    <property type="entry name" value="PI_transfer_N"/>
</dbReference>
<keyword evidence="5" id="KW-0106">Calcium</keyword>
<evidence type="ECO:0000256" key="4">
    <source>
        <dbReference type="ARBA" id="ARBA00022553"/>
    </source>
</evidence>
<dbReference type="Pfam" id="PF02121">
    <property type="entry name" value="IP_trans"/>
    <property type="match status" value="1"/>
</dbReference>
<dbReference type="GO" id="GO:0046872">
    <property type="term" value="F:metal ion binding"/>
    <property type="evidence" value="ECO:0007669"/>
    <property type="project" value="InterPro"/>
</dbReference>
<sequence>MLIKEYRIPLPLTVEEYRIAQLYMIAKKSREESSGAGSGVEILINEPYTDGPGGQGQYTKKIYHVGSHLPGWIKGILPKTALMVEEEAWNAYPYTKTRYTCPFVEKFYLEIETYYFPDNGHQENVFQLSSSDLRNRIVDVIDVVKDQLHGADYVKEEDPLCYVSEKSGRGPLTQNWLEEYWEEVKGKQQPLPNGKALMCAYKLCKVEFRYWGMQTKIERFIHDTALRKTMLRAHRQAWAWQDEWHGLTMEDIREIERQTQLALKRKMGQAEDEFDEDDNYNNSTPKEDPCKTFSATLGSIEVAEDSPLPGKSAAVPTIQTGGSSDADLSLDELTTRKHEDKWQSRNLHSPSSSSIKSFDLQVANWRIKTLGRDSESPSDEEFFDCEDVLLDSSSLAKWSSMELLTEEDVDALAATVAANKQDDSIFSRTYLHRVASERCSKRMMQRSKINSLDAPYPESPTASSAKAPCNTIVLILVLHAGSVLDANVDMAAKKSDVTTFRGAFESVMRQHYPSLFGHISIRLVSCPSICTEGLGILSSLTPYSFDVSPSSIDIPQVTHDSIPIGAIPIMATSTSDYVEAVSRTITAANAAYQEFIRSEEGQGFAGQVCIVADSMGSLLAYDALCRTSKFPSRHGSENSILESDLNKDDVQVNETGYLAAPSPRRRSSSTSDPSSHIRLEFEVADFFMFGSPLALVLAYRKISAQDDKSYNITRPTCLQVYNMFHPTDPVAARLEPLLSARFSMLPPVNVSRYAKYPLGNGQPYHLLEILQTNPQMFSDTLQPRRLSEVSIQSTVSGLIDNIPLQAVTALQQKWWGGKRMDYALYCPEGLSNFPTNALPHLFHASYWESSDVIAFILRQIGGIEVTAMGAGDEPEQSFKPGQPREKWIRKRTSVKLKNVTANHRANDVIVMDGAPQILVSRFMYGPLDMITLTGEKVDIHIMKDAPAGEWTHLATEVTDKTGRIQYRIPDGESLGYGMYPIKMVVRGDHTFVDFFLAVVPPKTECIVFSIDGSFTASMSVTGRDPKVRAGAVDVVRHWQELGYLIIYITGRPDMQHRRVVSWLSQHNFPHGLISFADGLSTDPLGHKATYLNNLINNHGVIIHSAYGSAKDISVYTQIGLKPKQIFIVGKASKKQMQQATVLTEGYAAHLSILMSHGGSRPAQGNARMVIPRGYFGLPGQPFSRRRRLTWVCAPPVSSICRSAKRATSYPISAEAAPIERSMSTRRYQLPKPILSISTIGNNNS</sequence>
<dbReference type="GO" id="GO:0012505">
    <property type="term" value="C:endomembrane system"/>
    <property type="evidence" value="ECO:0007669"/>
    <property type="project" value="UniProtKB-SubCell"/>
</dbReference>
<dbReference type="Pfam" id="PF24694">
    <property type="entry name" value="LNS2_PITM1-3"/>
    <property type="match status" value="1"/>
</dbReference>
<dbReference type="PROSITE" id="PS51043">
    <property type="entry name" value="DDHD"/>
    <property type="match status" value="1"/>
</dbReference>
<organism evidence="8 9">
    <name type="scientific">Acanthoscelides obtectus</name>
    <name type="common">Bean weevil</name>
    <name type="synonym">Bruchus obtectus</name>
    <dbReference type="NCBI Taxonomy" id="200917"/>
    <lineage>
        <taxon>Eukaryota</taxon>
        <taxon>Metazoa</taxon>
        <taxon>Ecdysozoa</taxon>
        <taxon>Arthropoda</taxon>
        <taxon>Hexapoda</taxon>
        <taxon>Insecta</taxon>
        <taxon>Pterygota</taxon>
        <taxon>Neoptera</taxon>
        <taxon>Endopterygota</taxon>
        <taxon>Coleoptera</taxon>
        <taxon>Polyphaga</taxon>
        <taxon>Cucujiformia</taxon>
        <taxon>Chrysomeloidea</taxon>
        <taxon>Chrysomelidae</taxon>
        <taxon>Bruchinae</taxon>
        <taxon>Bruchini</taxon>
        <taxon>Acanthoscelides</taxon>
    </lineage>
</organism>
<protein>
    <recommendedName>
        <fullName evidence="7">DDHD domain-containing protein</fullName>
    </recommendedName>
</protein>
<dbReference type="InterPro" id="IPR004177">
    <property type="entry name" value="DDHD_dom"/>
</dbReference>
<dbReference type="GO" id="GO:0035091">
    <property type="term" value="F:phosphatidylinositol binding"/>
    <property type="evidence" value="ECO:0007669"/>
    <property type="project" value="TreeGrafter"/>
</dbReference>
<accession>A0A9P0PRA1</accession>
<evidence type="ECO:0000256" key="2">
    <source>
        <dbReference type="ARBA" id="ARBA00010316"/>
    </source>
</evidence>
<dbReference type="GO" id="GO:0005737">
    <property type="term" value="C:cytoplasm"/>
    <property type="evidence" value="ECO:0007669"/>
    <property type="project" value="TreeGrafter"/>
</dbReference>
<dbReference type="EMBL" id="CAKOFQ010007202">
    <property type="protein sequence ID" value="CAH1994520.1"/>
    <property type="molecule type" value="Genomic_DNA"/>
</dbReference>
<dbReference type="Pfam" id="PF02862">
    <property type="entry name" value="DDHD"/>
    <property type="match status" value="2"/>
</dbReference>
<dbReference type="InterPro" id="IPR031315">
    <property type="entry name" value="LNS2/PITP"/>
</dbReference>
<dbReference type="FunFam" id="3.40.50.1000:FF:000173">
    <property type="entry name" value="Membrane-associated phosphatidylinositol transfer protein 2"/>
    <property type="match status" value="1"/>
</dbReference>
<dbReference type="Proteomes" id="UP001152888">
    <property type="component" value="Unassembled WGS sequence"/>
</dbReference>
<evidence type="ECO:0000256" key="5">
    <source>
        <dbReference type="ARBA" id="ARBA00022837"/>
    </source>
</evidence>
<reference evidence="8" key="1">
    <citation type="submission" date="2022-03" db="EMBL/GenBank/DDBJ databases">
        <authorList>
            <person name="Sayadi A."/>
        </authorList>
    </citation>
    <scope>NUCLEOTIDE SEQUENCE</scope>
</reference>
<keyword evidence="9" id="KW-1185">Reference proteome</keyword>
<dbReference type="InterPro" id="IPR001666">
    <property type="entry name" value="PI_transfer"/>
</dbReference>
<comment type="similarity">
    <text evidence="2">Belongs to the PtdIns transfer protein family. PI transfer class IIA subfamily.</text>
</comment>
<feature type="region of interest" description="Disordered" evidence="6">
    <location>
        <begin position="304"/>
        <end position="327"/>
    </location>
</feature>
<dbReference type="PANTHER" id="PTHR10658">
    <property type="entry name" value="PHOSPHATIDYLINOSITOL TRANSFER PROTEIN"/>
    <property type="match status" value="1"/>
</dbReference>
<evidence type="ECO:0000256" key="6">
    <source>
        <dbReference type="SAM" id="MobiDB-lite"/>
    </source>
</evidence>
<dbReference type="CDD" id="cd08889">
    <property type="entry name" value="SRPBCC_PITPNM1-2_like"/>
    <property type="match status" value="1"/>
</dbReference>
<dbReference type="OrthoDB" id="18453at2759"/>
<dbReference type="Gene3D" id="3.40.50.1000">
    <property type="entry name" value="HAD superfamily/HAD-like"/>
    <property type="match status" value="1"/>
</dbReference>
<evidence type="ECO:0000313" key="8">
    <source>
        <dbReference type="EMBL" id="CAH1994520.1"/>
    </source>
</evidence>
<proteinExistence type="inferred from homology"/>
<dbReference type="PRINTS" id="PR00391">
    <property type="entry name" value="PITRANSFER"/>
</dbReference>
<dbReference type="SMART" id="SM01127">
    <property type="entry name" value="DDHD"/>
    <property type="match status" value="1"/>
</dbReference>
<dbReference type="SUPFAM" id="SSF56784">
    <property type="entry name" value="HAD-like"/>
    <property type="match status" value="1"/>
</dbReference>
<dbReference type="FunFam" id="3.30.530.20:FF:000001">
    <property type="entry name" value="Phosphatidylinositol transfer protein membrane associated 2"/>
    <property type="match status" value="1"/>
</dbReference>
<name>A0A9P0PRA1_ACAOB</name>
<dbReference type="AlphaFoldDB" id="A0A9P0PRA1"/>
<dbReference type="InterPro" id="IPR036412">
    <property type="entry name" value="HAD-like_sf"/>
</dbReference>
<dbReference type="Pfam" id="PF24695">
    <property type="entry name" value="PITM1-3"/>
    <property type="match status" value="1"/>
</dbReference>
<feature type="domain" description="DDHD" evidence="7">
    <location>
        <begin position="679"/>
        <end position="862"/>
    </location>
</feature>
<keyword evidence="3" id="KW-0488">Methylation</keyword>
<dbReference type="GO" id="GO:0008526">
    <property type="term" value="F:phosphatidylinositol transfer activity"/>
    <property type="evidence" value="ECO:0007669"/>
    <property type="project" value="TreeGrafter"/>
</dbReference>
<gene>
    <name evidence="8" type="ORF">ACAOBT_LOCUS22168</name>
</gene>
<feature type="compositionally biased region" description="Acidic residues" evidence="6">
    <location>
        <begin position="270"/>
        <end position="279"/>
    </location>
</feature>
<comment type="subcellular location">
    <subcellularLocation>
        <location evidence="1">Endomembrane system</location>
        <topology evidence="1">Peripheral membrane protein</topology>
    </subcellularLocation>
</comment>
<feature type="region of interest" description="Disordered" evidence="6">
    <location>
        <begin position="269"/>
        <end position="288"/>
    </location>
</feature>
<evidence type="ECO:0000313" key="9">
    <source>
        <dbReference type="Proteomes" id="UP001152888"/>
    </source>
</evidence>
<dbReference type="PANTHER" id="PTHR10658:SF81">
    <property type="entry name" value="PROTEIN RETINAL DEGENERATION B"/>
    <property type="match status" value="1"/>
</dbReference>
<dbReference type="SMART" id="SM00775">
    <property type="entry name" value="LNS2"/>
    <property type="match status" value="1"/>
</dbReference>
<dbReference type="GO" id="GO:0008525">
    <property type="term" value="F:phosphatidylcholine transporter activity"/>
    <property type="evidence" value="ECO:0007669"/>
    <property type="project" value="TreeGrafter"/>
</dbReference>
<keyword evidence="4" id="KW-0597">Phosphoprotein</keyword>
<dbReference type="SUPFAM" id="SSF55961">
    <property type="entry name" value="Bet v1-like"/>
    <property type="match status" value="1"/>
</dbReference>
<evidence type="ECO:0000256" key="3">
    <source>
        <dbReference type="ARBA" id="ARBA00022481"/>
    </source>
</evidence>